<dbReference type="AlphaFoldDB" id="A0A8H8A019"/>
<protein>
    <submittedName>
        <fullName evidence="1">Uncharacterized protein</fullName>
    </submittedName>
</protein>
<sequence>LHATCPLPADGDAGCDKGGGLAQVTGHTGPIAVPDVNVTVRRSGKGNGQITGYDAARGGRRRRPAVCKGRLESPGVRRQAPPPPTPFRIPGLALTSVSAARPLLAARSLCGAWLNCSCDFYPRLLCFAFRGSTRRSAQPRVEKDDAPANRCGHEVGDAEVCAAGDAASKTKNFIGEITARSQKIAESSAQRAKSAALFTASKLGGISFGLFLVSGFRVLCNFLFAHHRLLPLETFETGISRESSGLRIAVHHTAEMVSNVHQQFGVLFDHGKVCIAFLSPLANIFVRQERRAAATKLPVVSHLLVLIAQVG</sequence>
<dbReference type="Proteomes" id="UP000673691">
    <property type="component" value="Unassembled WGS sequence"/>
</dbReference>
<organism evidence="1 2">
    <name type="scientific">Olpidium bornovanus</name>
    <dbReference type="NCBI Taxonomy" id="278681"/>
    <lineage>
        <taxon>Eukaryota</taxon>
        <taxon>Fungi</taxon>
        <taxon>Fungi incertae sedis</taxon>
        <taxon>Olpidiomycota</taxon>
        <taxon>Olpidiomycotina</taxon>
        <taxon>Olpidiomycetes</taxon>
        <taxon>Olpidiales</taxon>
        <taxon>Olpidiaceae</taxon>
        <taxon>Olpidium</taxon>
    </lineage>
</organism>
<evidence type="ECO:0000313" key="1">
    <source>
        <dbReference type="EMBL" id="KAG5462484.1"/>
    </source>
</evidence>
<proteinExistence type="predicted"/>
<evidence type="ECO:0000313" key="2">
    <source>
        <dbReference type="Proteomes" id="UP000673691"/>
    </source>
</evidence>
<reference evidence="1 2" key="1">
    <citation type="journal article" name="Sci. Rep.">
        <title>Genome-scale phylogenetic analyses confirm Olpidium as the closest living zoosporic fungus to the non-flagellated, terrestrial fungi.</title>
        <authorList>
            <person name="Chang Y."/>
            <person name="Rochon D."/>
            <person name="Sekimoto S."/>
            <person name="Wang Y."/>
            <person name="Chovatia M."/>
            <person name="Sandor L."/>
            <person name="Salamov A."/>
            <person name="Grigoriev I.V."/>
            <person name="Stajich J.E."/>
            <person name="Spatafora J.W."/>
        </authorList>
    </citation>
    <scope>NUCLEOTIDE SEQUENCE [LARGE SCALE GENOMIC DNA]</scope>
    <source>
        <strain evidence="1">S191</strain>
    </source>
</reference>
<accession>A0A8H8A019</accession>
<comment type="caution">
    <text evidence="1">The sequence shown here is derived from an EMBL/GenBank/DDBJ whole genome shotgun (WGS) entry which is preliminary data.</text>
</comment>
<dbReference type="EMBL" id="JAEFCI010002071">
    <property type="protein sequence ID" value="KAG5462484.1"/>
    <property type="molecule type" value="Genomic_DNA"/>
</dbReference>
<gene>
    <name evidence="1" type="ORF">BJ554DRAFT_4932</name>
</gene>
<name>A0A8H8A019_9FUNG</name>
<keyword evidence="2" id="KW-1185">Reference proteome</keyword>
<feature type="non-terminal residue" evidence="1">
    <location>
        <position position="1"/>
    </location>
</feature>